<dbReference type="PANTHER" id="PTHR43143:SF1">
    <property type="entry name" value="SERINE_THREONINE-PROTEIN PHOSPHATASE CPPED1"/>
    <property type="match status" value="1"/>
</dbReference>
<dbReference type="PANTHER" id="PTHR43143">
    <property type="entry name" value="METALLOPHOSPHOESTERASE, CALCINEURIN SUPERFAMILY"/>
    <property type="match status" value="1"/>
</dbReference>
<keyword evidence="2" id="KW-1185">Reference proteome</keyword>
<reference evidence="1 2" key="1">
    <citation type="submission" date="2019-10" db="EMBL/GenBank/DDBJ databases">
        <title>Draft Genome Sequence of Cytophagaceae sp. SJW1-29.</title>
        <authorList>
            <person name="Choi A."/>
        </authorList>
    </citation>
    <scope>NUCLEOTIDE SEQUENCE [LARGE SCALE GENOMIC DNA]</scope>
    <source>
        <strain evidence="1 2">SJW1-29</strain>
    </source>
</reference>
<name>A0A7C9BDK2_9BACT</name>
<sequence>MVGPLDKKIVLDPAPKLFDKDENDGLFLHCVMEQEKHSCIIPMKNDQPRTTSELSRRDFIGMSAAFCVPLLARASVSTLKESVKMGLITDLHHDLIHDGKTRLKAFLAHSRQVQTDGLIQLGDFTFPDEKNQDVIDLFNQAHKTTLHVIGNHDTDNGHTKQQCLDRWGMPARYYTRKVKGIWFIVLDGNDTGSPDHKGGYPAYINPEQVAWLKTQLQQIKEPIVIVSHQPLIGALAVNNAAEMQAVLAGAADRIIVAINGHTHVDSLIYESGIPYLTINSASYFWIGDKYLHESYPKAIHEAHEWMSRMCPYRDPLYTVMTIDPATMTVQITGKPSTWVGKSPTELGFTDEYKPLRVGEEIVPFIRKSTVKQH</sequence>
<dbReference type="Proteomes" id="UP000479293">
    <property type="component" value="Unassembled WGS sequence"/>
</dbReference>
<gene>
    <name evidence="1" type="ORF">GBK04_07060</name>
</gene>
<dbReference type="SUPFAM" id="SSF56300">
    <property type="entry name" value="Metallo-dependent phosphatases"/>
    <property type="match status" value="1"/>
</dbReference>
<dbReference type="AlphaFoldDB" id="A0A7C9BDK2"/>
<proteinExistence type="predicted"/>
<dbReference type="InterPro" id="IPR051918">
    <property type="entry name" value="STPP_CPPED1"/>
</dbReference>
<evidence type="ECO:0000313" key="2">
    <source>
        <dbReference type="Proteomes" id="UP000479293"/>
    </source>
</evidence>
<dbReference type="InterPro" id="IPR029052">
    <property type="entry name" value="Metallo-depent_PP-like"/>
</dbReference>
<evidence type="ECO:0000313" key="1">
    <source>
        <dbReference type="EMBL" id="MPR33120.1"/>
    </source>
</evidence>
<organism evidence="1 2">
    <name type="scientific">Salmonirosea aquatica</name>
    <dbReference type="NCBI Taxonomy" id="2654236"/>
    <lineage>
        <taxon>Bacteria</taxon>
        <taxon>Pseudomonadati</taxon>
        <taxon>Bacteroidota</taxon>
        <taxon>Cytophagia</taxon>
        <taxon>Cytophagales</taxon>
        <taxon>Spirosomataceae</taxon>
        <taxon>Salmonirosea</taxon>
    </lineage>
</organism>
<accession>A0A7C9BDK2</accession>
<dbReference type="EMBL" id="WHLY01000002">
    <property type="protein sequence ID" value="MPR33120.1"/>
    <property type="molecule type" value="Genomic_DNA"/>
</dbReference>
<dbReference type="Gene3D" id="3.60.21.10">
    <property type="match status" value="1"/>
</dbReference>
<comment type="caution">
    <text evidence="1">The sequence shown here is derived from an EMBL/GenBank/DDBJ whole genome shotgun (WGS) entry which is preliminary data.</text>
</comment>
<protein>
    <submittedName>
        <fullName evidence="1">Metallophosphoesterase</fullName>
    </submittedName>
</protein>